<dbReference type="SUPFAM" id="SSF50978">
    <property type="entry name" value="WD40 repeat-like"/>
    <property type="match status" value="2"/>
</dbReference>
<dbReference type="SUPFAM" id="SSF48371">
    <property type="entry name" value="ARM repeat"/>
    <property type="match status" value="1"/>
</dbReference>
<feature type="compositionally biased region" description="Gly residues" evidence="1">
    <location>
        <begin position="10"/>
        <end position="27"/>
    </location>
</feature>
<dbReference type="GO" id="GO:0005737">
    <property type="term" value="C:cytoplasm"/>
    <property type="evidence" value="ECO:0007669"/>
    <property type="project" value="TreeGrafter"/>
</dbReference>
<dbReference type="InterPro" id="IPR036322">
    <property type="entry name" value="WD40_repeat_dom_sf"/>
</dbReference>
<dbReference type="Pfam" id="PF00400">
    <property type="entry name" value="WD40"/>
    <property type="match status" value="2"/>
</dbReference>
<proteinExistence type="predicted"/>
<dbReference type="InterPro" id="IPR001680">
    <property type="entry name" value="WD40_rpt"/>
</dbReference>
<feature type="compositionally biased region" description="Low complexity" evidence="1">
    <location>
        <begin position="28"/>
        <end position="37"/>
    </location>
</feature>
<name>A0AAV2YVK1_9STRA</name>
<reference evidence="2" key="1">
    <citation type="submission" date="2022-11" db="EMBL/GenBank/DDBJ databases">
        <authorList>
            <person name="Morgan W.R."/>
            <person name="Tartar A."/>
        </authorList>
    </citation>
    <scope>NUCLEOTIDE SEQUENCE</scope>
    <source>
        <strain evidence="2">ARSEF 373</strain>
    </source>
</reference>
<dbReference type="InterPro" id="IPR016024">
    <property type="entry name" value="ARM-type_fold"/>
</dbReference>
<dbReference type="Proteomes" id="UP001146120">
    <property type="component" value="Unassembled WGS sequence"/>
</dbReference>
<organism evidence="2 3">
    <name type="scientific">Lagenidium giganteum</name>
    <dbReference type="NCBI Taxonomy" id="4803"/>
    <lineage>
        <taxon>Eukaryota</taxon>
        <taxon>Sar</taxon>
        <taxon>Stramenopiles</taxon>
        <taxon>Oomycota</taxon>
        <taxon>Peronosporomycetes</taxon>
        <taxon>Pythiales</taxon>
        <taxon>Pythiaceae</taxon>
    </lineage>
</organism>
<feature type="compositionally biased region" description="Low complexity" evidence="1">
    <location>
        <begin position="83"/>
        <end position="105"/>
    </location>
</feature>
<dbReference type="InterPro" id="IPR015943">
    <property type="entry name" value="WD40/YVTN_repeat-like_dom_sf"/>
</dbReference>
<protein>
    <submittedName>
        <fullName evidence="2">Uncharacterized protein</fullName>
    </submittedName>
</protein>
<feature type="compositionally biased region" description="Low complexity" evidence="1">
    <location>
        <begin position="372"/>
        <end position="381"/>
    </location>
</feature>
<accession>A0AAV2YVK1</accession>
<feature type="region of interest" description="Disordered" evidence="1">
    <location>
        <begin position="329"/>
        <end position="394"/>
    </location>
</feature>
<dbReference type="PANTHER" id="PTHR44099">
    <property type="entry name" value="RABCONNECTIN-3B, ISOFORM A"/>
    <property type="match status" value="1"/>
</dbReference>
<feature type="compositionally biased region" description="Low complexity" evidence="1">
    <location>
        <begin position="329"/>
        <end position="362"/>
    </location>
</feature>
<reference evidence="2" key="2">
    <citation type="journal article" date="2023" name="Microbiol Resour">
        <title>Decontamination and Annotation of the Draft Genome Sequence of the Oomycete Lagenidium giganteum ARSEF 373.</title>
        <authorList>
            <person name="Morgan W.R."/>
            <person name="Tartar A."/>
        </authorList>
    </citation>
    <scope>NUCLEOTIDE SEQUENCE</scope>
    <source>
        <strain evidence="2">ARSEF 373</strain>
    </source>
</reference>
<feature type="region of interest" description="Disordered" evidence="1">
    <location>
        <begin position="83"/>
        <end position="144"/>
    </location>
</feature>
<dbReference type="EMBL" id="DAKRPA010000100">
    <property type="protein sequence ID" value="DAZ98687.1"/>
    <property type="molecule type" value="Genomic_DNA"/>
</dbReference>
<feature type="region of interest" description="Disordered" evidence="1">
    <location>
        <begin position="1"/>
        <end position="47"/>
    </location>
</feature>
<evidence type="ECO:0000256" key="1">
    <source>
        <dbReference type="SAM" id="MobiDB-lite"/>
    </source>
</evidence>
<keyword evidence="3" id="KW-1185">Reference proteome</keyword>
<dbReference type="InterPro" id="IPR049916">
    <property type="entry name" value="WDR72-like"/>
</dbReference>
<evidence type="ECO:0000313" key="3">
    <source>
        <dbReference type="Proteomes" id="UP001146120"/>
    </source>
</evidence>
<feature type="compositionally biased region" description="Basic and acidic residues" evidence="1">
    <location>
        <begin position="133"/>
        <end position="144"/>
    </location>
</feature>
<evidence type="ECO:0000313" key="2">
    <source>
        <dbReference type="EMBL" id="DAZ98687.1"/>
    </source>
</evidence>
<sequence length="1353" mass="147336">MSWTTAGTSGNAGGGGGGASANAGGSGTAVTSSGVSTPQAQKKSSRAVENDLIVPVVLWNDVPRVKVSCVHVLYLPISQPSQNSSVQANGASGSSQQQQQMQMSISPPPQPPTPSSSSSVMPPRRLSLQDSGVEMRDSEGDGATKDGAECELYQVCVFAGTTDGAVVYWLYEQDQVVRVNLLVPNTAVCAATTTLSTADAPETIEDFSWDQYDPDQRNSPIVGITGGIDEWGQSIMLSVSRAGGVARWQLPNGYCSYTNAELASQLAPIKGIEMFSNNRYALVYSAESRMMVLDIWKMALLYCVDTAQEQIRRSIAVGEIKMNAVRRSGSFPKSLSSLPSSNSSRGPTDGVNDGNNGLNNGPGISGHTGSFGSQSSVNKNSGGSGSAPTPNTPGQVWDSLVISLGTEGLAKCFLWSRPRGGSNTAPGTSSTSSGTFTWMQESCWILSWADDAEDITCSQSTSLRDGDNMNPQTALMRSIKSSYFPIAVHVSPDSSLLLFIWKSKWVVLKRKWLCRTDNGNKTSNKSGSRTKTPVCVGSCRITPATFLGRKEDQRGVWWQGGEFIVDSQVVLWTNTGHVFQFPACGNAMNPAGKLFIFTKDLDQFVPRSNFKSLNAIEKGQYIAFLRQCECCSTGVTQGENGLRKRADRFHAGYTSCVTATGLKSTPLGPIQEIAVSPSSGDTSARSPYQDRFLASVGKDRKVIIYAPLYNHNPFSRTPSVYNMKNACGLEWECIYEFCEHPDTITGLDWHLENGFCLIECEDRMVHVWSLDTGLLERSVPSALVYEGGNSNADDPACTAKCSTVSWQKVQVGNTSIQLLKYAIMESAEHIKKSWRSYYYSLLAARNDEEESMEESEGKMASPYSKFLGDFSNDGAGAFSPSFPSSPNNKEEFHVLWSQLITQHSVVLPDYVPHFREPSLESLAAYGFHSCDYMQLAARALLNGVIKRLSAVNRSAMTAEYSTKLHCELVRLEMDTGSKLNGAGVGFAIDFHLVVRRLGSLVILLSMIGTCFPGEISPAGAREVCDILVYLLKSPTQSIASVSAELLTKGLMLFRPHLVDLSSLICQLLLIDMREKQRNPDGSSGGYGSNARVLANGGGSAAALSLLVELGACESAFVLNLLQQEMNNAERSHAFRECVLLYLTELINTHYLLMFRHLPAVIDTIMCCLDPTKPERRKRCLELSTRCLHNLVRRFPMVDFHKDTQRLAIGTMEAVILIYDLRTATKWRVLDGHTCAVSAVAFRSDGQIVVSYAAREGSVRWWNSGSAGIFGGMLKMQQSCLKEHKLPILKNDNIAIAPSSSGGASADLKQVIQTCRFQFLTVKDTQAQPGVEPPKEKRILRLTREDASQVQFLL</sequence>
<dbReference type="Gene3D" id="2.130.10.10">
    <property type="entry name" value="YVTN repeat-like/Quinoprotein amine dehydrogenase"/>
    <property type="match status" value="2"/>
</dbReference>
<dbReference type="SMART" id="SM00320">
    <property type="entry name" value="WD40"/>
    <property type="match status" value="4"/>
</dbReference>
<comment type="caution">
    <text evidence="2">The sequence shown here is derived from an EMBL/GenBank/DDBJ whole genome shotgun (WGS) entry which is preliminary data.</text>
</comment>
<dbReference type="PANTHER" id="PTHR44099:SF4">
    <property type="entry name" value="RABCONNECTIN-3B, ISOFORM A"/>
    <property type="match status" value="1"/>
</dbReference>
<gene>
    <name evidence="2" type="ORF">N0F65_008813</name>
</gene>